<keyword evidence="7 13" id="KW-1133">Transmembrane helix</keyword>
<dbReference type="Pfam" id="PF13855">
    <property type="entry name" value="LRR_8"/>
    <property type="match status" value="1"/>
</dbReference>
<proteinExistence type="predicted"/>
<feature type="compositionally biased region" description="Acidic residues" evidence="12">
    <location>
        <begin position="315"/>
        <end position="324"/>
    </location>
</feature>
<feature type="compositionally biased region" description="Polar residues" evidence="12">
    <location>
        <begin position="58"/>
        <end position="67"/>
    </location>
</feature>
<keyword evidence="3" id="KW-0433">Leucine-rich repeat</keyword>
<feature type="compositionally biased region" description="Basic and acidic residues" evidence="12">
    <location>
        <begin position="214"/>
        <end position="236"/>
    </location>
</feature>
<dbReference type="InterPro" id="IPR003591">
    <property type="entry name" value="Leu-rich_rpt_typical-subtyp"/>
</dbReference>
<evidence type="ECO:0000256" key="8">
    <source>
        <dbReference type="ARBA" id="ARBA00023136"/>
    </source>
</evidence>
<sequence length="940" mass="102912">MKEAPTDQNAMSRESSSVGDGGEAEAETSSRQGEATSDHVEGVSSTAAGNHEPPVPMSDSQLSTNTMDWHKPNDEEKKSGLTDNEMARIKEEAKLTQLSPAATLVLQDYDDSKNQQTGATTPQTQNQKLPAIQRPKAGSRPLLPRRKPSNHQRHQLRQFQGKTSTPDDEQSKSSNRGNECMDEIKEQERLTRLNPAVSLALGEAFHKKAPSQVHNHEAEKPRAAKMPADSEKDWREQFSLMDDSGGEQQERMRNHASTPLLAQPGNPQDTVDNLIKSLARHPSDYGSDYGSDISDEFARQQIAMQSSAAPSVCLEGEEKEELSDENNSQYAKNRIDGPVQPGAYGAAPGVKPSRIAPLRFSALIRASAENEDSGQLLPNKRLHDDLEAARLELGGSIQSSIDSKAHSATEELTSQRNQGLVKARLVESMMEIDIHASEYKSPSPEAAATKVQRQRYELTRSYAVLFLGFALFVLLMLAATGTIFPGDPPLPPSEMPSQSPTLAPTMYEYTLELPAYTIKAIQADHFSPQALAYAWIQNDTLLENYSPYQQLQRFTLVTLYIATNGEAWTINENWLSHAHHECEWQTKGLSWGGTGFVISTSCDSDGSLLYLRLTKNGLFGTLPPEVAFLTKLEVLDLASNNIRGRVPTQIGQMTALRELILDFNKLRGLVPSELAHLTLLEYFYIHNNPVTGTLMTELGLLTNMVDLQWAVTSTRGSIPTEIGLMTQLTNLILGANMLEGSLPSELGSLTKISWGFGAYGQFLTGVIPSELWRISNVKSFHLDDNSLTGSLSSEIGLLSRAQGIYLNSNNMEGNIPSTLGLLSSSLQFLDLSANAGISGSIPSELGGMTSLTWLDLDRTNLSGSLPVELTNLAVNGSLSKLLLNDTFVTGEIPSQLCSFEELHFDCSSNLCGCFCVCLFTAQDKRESLLGRSVHEQLIFP</sequence>
<keyword evidence="5" id="KW-0732">Signal</keyword>
<comment type="caution">
    <text evidence="14">The sequence shown here is derived from an EMBL/GenBank/DDBJ whole genome shotgun (WGS) entry which is preliminary data.</text>
</comment>
<keyword evidence="2" id="KW-1003">Cell membrane</keyword>
<protein>
    <submittedName>
        <fullName evidence="14">Leucine Rich Repeat</fullName>
    </submittedName>
</protein>
<keyword evidence="9" id="KW-0675">Receptor</keyword>
<keyword evidence="4 13" id="KW-0812">Transmembrane</keyword>
<feature type="compositionally biased region" description="Basic residues" evidence="12">
    <location>
        <begin position="143"/>
        <end position="156"/>
    </location>
</feature>
<dbReference type="Pfam" id="PF00560">
    <property type="entry name" value="LRR_1"/>
    <property type="match status" value="1"/>
</dbReference>
<evidence type="ECO:0000256" key="4">
    <source>
        <dbReference type="ARBA" id="ARBA00022692"/>
    </source>
</evidence>
<feature type="compositionally biased region" description="Basic and acidic residues" evidence="12">
    <location>
        <begin position="68"/>
        <end position="94"/>
    </location>
</feature>
<dbReference type="Proteomes" id="UP001153069">
    <property type="component" value="Unassembled WGS sequence"/>
</dbReference>
<dbReference type="SMART" id="SM00369">
    <property type="entry name" value="LRR_TYP"/>
    <property type="match status" value="4"/>
</dbReference>
<comment type="subcellular location">
    <subcellularLocation>
        <location evidence="1">Cell membrane</location>
    </subcellularLocation>
    <subcellularLocation>
        <location evidence="11">Endomembrane system</location>
        <topology evidence="11">Single-pass membrane protein</topology>
    </subcellularLocation>
</comment>
<feature type="compositionally biased region" description="Polar residues" evidence="12">
    <location>
        <begin position="1"/>
        <end position="18"/>
    </location>
</feature>
<evidence type="ECO:0000256" key="1">
    <source>
        <dbReference type="ARBA" id="ARBA00004236"/>
    </source>
</evidence>
<evidence type="ECO:0000256" key="12">
    <source>
        <dbReference type="SAM" id="MobiDB-lite"/>
    </source>
</evidence>
<feature type="compositionally biased region" description="Basic and acidic residues" evidence="12">
    <location>
        <begin position="182"/>
        <end position="191"/>
    </location>
</feature>
<evidence type="ECO:0000256" key="13">
    <source>
        <dbReference type="SAM" id="Phobius"/>
    </source>
</evidence>
<evidence type="ECO:0000256" key="2">
    <source>
        <dbReference type="ARBA" id="ARBA00022475"/>
    </source>
</evidence>
<evidence type="ECO:0000256" key="9">
    <source>
        <dbReference type="ARBA" id="ARBA00023170"/>
    </source>
</evidence>
<keyword evidence="15" id="KW-1185">Reference proteome</keyword>
<evidence type="ECO:0000313" key="15">
    <source>
        <dbReference type="Proteomes" id="UP001153069"/>
    </source>
</evidence>
<dbReference type="PANTHER" id="PTHR48052:SF8">
    <property type="entry name" value="LRR RECEPTOR-LIKE SERINE_THREONINE-PROTEIN KINASE FLS2"/>
    <property type="match status" value="1"/>
</dbReference>
<keyword evidence="10" id="KW-0325">Glycoprotein</keyword>
<evidence type="ECO:0000256" key="5">
    <source>
        <dbReference type="ARBA" id="ARBA00022729"/>
    </source>
</evidence>
<evidence type="ECO:0000256" key="7">
    <source>
        <dbReference type="ARBA" id="ARBA00022989"/>
    </source>
</evidence>
<dbReference type="SUPFAM" id="SSF52058">
    <property type="entry name" value="L domain-like"/>
    <property type="match status" value="1"/>
</dbReference>
<evidence type="ECO:0000256" key="6">
    <source>
        <dbReference type="ARBA" id="ARBA00022737"/>
    </source>
</evidence>
<evidence type="ECO:0000256" key="3">
    <source>
        <dbReference type="ARBA" id="ARBA00022614"/>
    </source>
</evidence>
<dbReference type="GO" id="GO:0005886">
    <property type="term" value="C:plasma membrane"/>
    <property type="evidence" value="ECO:0007669"/>
    <property type="project" value="UniProtKB-SubCell"/>
</dbReference>
<dbReference type="AlphaFoldDB" id="A0A9N8HQ55"/>
<accession>A0A9N8HQ55</accession>
<feature type="compositionally biased region" description="Polar residues" evidence="12">
    <location>
        <begin position="114"/>
        <end position="128"/>
    </location>
</feature>
<gene>
    <name evidence="14" type="ORF">SEMRO_954_G224280.1</name>
</gene>
<evidence type="ECO:0000256" key="10">
    <source>
        <dbReference type="ARBA" id="ARBA00023180"/>
    </source>
</evidence>
<keyword evidence="8 13" id="KW-0472">Membrane</keyword>
<dbReference type="InterPro" id="IPR001611">
    <property type="entry name" value="Leu-rich_rpt"/>
</dbReference>
<dbReference type="EMBL" id="CAICTM010000952">
    <property type="protein sequence ID" value="CAB9518683.1"/>
    <property type="molecule type" value="Genomic_DNA"/>
</dbReference>
<feature type="transmembrane region" description="Helical" evidence="13">
    <location>
        <begin position="462"/>
        <end position="484"/>
    </location>
</feature>
<dbReference type="Gene3D" id="3.80.10.10">
    <property type="entry name" value="Ribonuclease Inhibitor"/>
    <property type="match status" value="2"/>
</dbReference>
<organism evidence="14 15">
    <name type="scientific">Seminavis robusta</name>
    <dbReference type="NCBI Taxonomy" id="568900"/>
    <lineage>
        <taxon>Eukaryota</taxon>
        <taxon>Sar</taxon>
        <taxon>Stramenopiles</taxon>
        <taxon>Ochrophyta</taxon>
        <taxon>Bacillariophyta</taxon>
        <taxon>Bacillariophyceae</taxon>
        <taxon>Bacillariophycidae</taxon>
        <taxon>Naviculales</taxon>
        <taxon>Naviculaceae</taxon>
        <taxon>Seminavis</taxon>
    </lineage>
</organism>
<feature type="region of interest" description="Disordered" evidence="12">
    <location>
        <begin position="308"/>
        <end position="333"/>
    </location>
</feature>
<dbReference type="InterPro" id="IPR032675">
    <property type="entry name" value="LRR_dom_sf"/>
</dbReference>
<name>A0A9N8HQ55_9STRA</name>
<dbReference type="GO" id="GO:0012505">
    <property type="term" value="C:endomembrane system"/>
    <property type="evidence" value="ECO:0007669"/>
    <property type="project" value="UniProtKB-SubCell"/>
</dbReference>
<feature type="region of interest" description="Disordered" evidence="12">
    <location>
        <begin position="207"/>
        <end position="267"/>
    </location>
</feature>
<dbReference type="OrthoDB" id="49138at2759"/>
<evidence type="ECO:0000256" key="11">
    <source>
        <dbReference type="ARBA" id="ARBA00037847"/>
    </source>
</evidence>
<evidence type="ECO:0000313" key="14">
    <source>
        <dbReference type="EMBL" id="CAB9518683.1"/>
    </source>
</evidence>
<dbReference type="FunFam" id="3.80.10.10:FF:000383">
    <property type="entry name" value="Leucine-rich repeat receptor protein kinase EMS1"/>
    <property type="match status" value="1"/>
</dbReference>
<feature type="region of interest" description="Disordered" evidence="12">
    <location>
        <begin position="1"/>
        <end position="191"/>
    </location>
</feature>
<dbReference type="PANTHER" id="PTHR48052">
    <property type="entry name" value="UNNAMED PRODUCT"/>
    <property type="match status" value="1"/>
</dbReference>
<keyword evidence="6" id="KW-0677">Repeat</keyword>
<reference evidence="14" key="1">
    <citation type="submission" date="2020-06" db="EMBL/GenBank/DDBJ databases">
        <authorList>
            <consortium name="Plant Systems Biology data submission"/>
        </authorList>
    </citation>
    <scope>NUCLEOTIDE SEQUENCE</scope>
    <source>
        <strain evidence="14">D6</strain>
    </source>
</reference>